<evidence type="ECO:0000313" key="1">
    <source>
        <dbReference type="EMBL" id="MCW3805476.1"/>
    </source>
</evidence>
<sequence length="84" mass="10002">MGVIRLIKSDYEMYENQHLECLVAIEKENCKAVKSYFKKYKGKQEKPNDKVAGFKFVMDEEFGSLKIDFDNHFEFEIRDLVKVK</sequence>
<reference evidence="1" key="1">
    <citation type="submission" date="2022-10" db="EMBL/GenBank/DDBJ databases">
        <authorList>
            <person name="Yu W.X."/>
        </authorList>
    </citation>
    <scope>NUCLEOTIDE SEQUENCE</scope>
    <source>
        <strain evidence="1">D04</strain>
    </source>
</reference>
<protein>
    <submittedName>
        <fullName evidence="1">Uncharacterized protein</fullName>
    </submittedName>
</protein>
<dbReference type="Proteomes" id="UP001207408">
    <property type="component" value="Unassembled WGS sequence"/>
</dbReference>
<proteinExistence type="predicted"/>
<name>A0AAE3MD40_9BACT</name>
<dbReference type="RefSeq" id="WP_301198847.1">
    <property type="nucleotide sequence ID" value="NZ_JAPDPI010000011.1"/>
</dbReference>
<keyword evidence="2" id="KW-1185">Reference proteome</keyword>
<dbReference type="AlphaFoldDB" id="A0AAE3MD40"/>
<organism evidence="1 2">
    <name type="scientific">Plebeiibacterium marinum</name>
    <dbReference type="NCBI Taxonomy" id="2992111"/>
    <lineage>
        <taxon>Bacteria</taxon>
        <taxon>Pseudomonadati</taxon>
        <taxon>Bacteroidota</taxon>
        <taxon>Bacteroidia</taxon>
        <taxon>Marinilabiliales</taxon>
        <taxon>Marinilabiliaceae</taxon>
        <taxon>Plebeiibacterium</taxon>
    </lineage>
</organism>
<comment type="caution">
    <text evidence="1">The sequence shown here is derived from an EMBL/GenBank/DDBJ whole genome shotgun (WGS) entry which is preliminary data.</text>
</comment>
<evidence type="ECO:0000313" key="2">
    <source>
        <dbReference type="Proteomes" id="UP001207408"/>
    </source>
</evidence>
<gene>
    <name evidence="1" type="ORF">OM074_07535</name>
</gene>
<accession>A0AAE3MD40</accession>
<dbReference type="EMBL" id="JAPDPI010000011">
    <property type="protein sequence ID" value="MCW3805476.1"/>
    <property type="molecule type" value="Genomic_DNA"/>
</dbReference>